<dbReference type="OrthoDB" id="4822551at2"/>
<sequence>MGQPTGGGALAVEAAVAGVPLLVACAAALYLSLQYRRYGRPHGWPGLCTAAALATGAGLAAYAVWPLPASVDGLCADPLGGGRSDRELLPAPGEAGILALFLAVGLLARHRFRRGAAFTVLLGAALAAAVVAVRATGLLGLYPCAYAEVPPGLVAWGAAATLLGWLLARWALPAGYARGWPAAVADRAVPGPVRRLTGALLDLGLWWFGAAALAVSAHALGAEGPGTGTRTTALLCLGGALALVPALTRRDRATPGAASVRLALRDRGYPAPAARWRVLTRTCLLQGPVVVLLALGLPWYALAVAAVHVSSALVRPDGAGAADLLCGVRVCARATLDGALPSRLVRYSAPRGEPLSARPGSPAAAP</sequence>
<feature type="transmembrane region" description="Helical" evidence="1">
    <location>
        <begin position="203"/>
        <end position="222"/>
    </location>
</feature>
<evidence type="ECO:0000313" key="3">
    <source>
        <dbReference type="Proteomes" id="UP000002219"/>
    </source>
</evidence>
<feature type="transmembrane region" description="Helical" evidence="1">
    <location>
        <begin position="6"/>
        <end position="31"/>
    </location>
</feature>
<reference evidence="2 3" key="1">
    <citation type="journal article" date="2010" name="Stand. Genomic Sci.">
        <title>Complete genome sequence of Nocardiopsis dassonvillei type strain (IMRU 509).</title>
        <authorList>
            <person name="Sun H."/>
            <person name="Lapidus A."/>
            <person name="Nolan M."/>
            <person name="Lucas S."/>
            <person name="Del Rio T.G."/>
            <person name="Tice H."/>
            <person name="Cheng J.F."/>
            <person name="Tapia R."/>
            <person name="Han C."/>
            <person name="Goodwin L."/>
            <person name="Pitluck S."/>
            <person name="Pagani I."/>
            <person name="Ivanova N."/>
            <person name="Mavromatis K."/>
            <person name="Mikhailova N."/>
            <person name="Pati A."/>
            <person name="Chen A."/>
            <person name="Palaniappan K."/>
            <person name="Land M."/>
            <person name="Hauser L."/>
            <person name="Chang Y.J."/>
            <person name="Jeffries C.D."/>
            <person name="Djao O.D."/>
            <person name="Rohde M."/>
            <person name="Sikorski J."/>
            <person name="Goker M."/>
            <person name="Woyke T."/>
            <person name="Bristow J."/>
            <person name="Eisen J.A."/>
            <person name="Markowitz V."/>
            <person name="Hugenholtz P."/>
            <person name="Kyrpides N.C."/>
            <person name="Klenk H.P."/>
        </authorList>
    </citation>
    <scope>NUCLEOTIDE SEQUENCE [LARGE SCALE GENOMIC DNA]</scope>
    <source>
        <strain evidence="3">ATCC 23218 / DSM 43111 / CIP 107115 / JCM 7437 / KCTC 9190 / NBRC 14626 / NCTC 10488 / NRRL B-5397 / IMRU 509</strain>
    </source>
</reference>
<feature type="transmembrane region" description="Helical" evidence="1">
    <location>
        <begin position="43"/>
        <end position="65"/>
    </location>
</feature>
<keyword evidence="1" id="KW-0472">Membrane</keyword>
<feature type="transmembrane region" description="Helical" evidence="1">
    <location>
        <begin position="153"/>
        <end position="172"/>
    </location>
</feature>
<feature type="transmembrane region" description="Helical" evidence="1">
    <location>
        <begin position="283"/>
        <end position="302"/>
    </location>
</feature>
<dbReference type="Proteomes" id="UP000002219">
    <property type="component" value="Chromosome 1"/>
</dbReference>
<feature type="transmembrane region" description="Helical" evidence="1">
    <location>
        <begin position="228"/>
        <end position="247"/>
    </location>
</feature>
<accession>D7AV67</accession>
<dbReference type="RefSeq" id="WP_013151335.1">
    <property type="nucleotide sequence ID" value="NC_014210.1"/>
</dbReference>
<dbReference type="KEGG" id="nda:Ndas_0279"/>
<organism evidence="2 3">
    <name type="scientific">Nocardiopsis dassonvillei (strain ATCC 23218 / DSM 43111 / CIP 107115 / JCM 7437 / KCTC 9190 / NBRC 14626 / NCTC 10488 / NRRL B-5397 / IMRU 509)</name>
    <name type="common">Actinomadura dassonvillei</name>
    <dbReference type="NCBI Taxonomy" id="446468"/>
    <lineage>
        <taxon>Bacteria</taxon>
        <taxon>Bacillati</taxon>
        <taxon>Actinomycetota</taxon>
        <taxon>Actinomycetes</taxon>
        <taxon>Streptosporangiales</taxon>
        <taxon>Nocardiopsidaceae</taxon>
        <taxon>Nocardiopsis</taxon>
    </lineage>
</organism>
<dbReference type="EMBL" id="CP002040">
    <property type="protein sequence ID" value="ADH65728.1"/>
    <property type="molecule type" value="Genomic_DNA"/>
</dbReference>
<gene>
    <name evidence="2" type="ordered locus">Ndas_0279</name>
</gene>
<keyword evidence="1" id="KW-1133">Transmembrane helix</keyword>
<name>D7AV67_NOCDD</name>
<feature type="transmembrane region" description="Helical" evidence="1">
    <location>
        <begin position="115"/>
        <end position="133"/>
    </location>
</feature>
<dbReference type="GeneID" id="91488373"/>
<dbReference type="eggNOG" id="COG4767">
    <property type="taxonomic scope" value="Bacteria"/>
</dbReference>
<dbReference type="AlphaFoldDB" id="D7AV67"/>
<evidence type="ECO:0000313" key="2">
    <source>
        <dbReference type="EMBL" id="ADH65728.1"/>
    </source>
</evidence>
<feature type="transmembrane region" description="Helical" evidence="1">
    <location>
        <begin position="88"/>
        <end position="108"/>
    </location>
</feature>
<proteinExistence type="predicted"/>
<dbReference type="HOGENOM" id="CLU_756112_0_0_11"/>
<protein>
    <submittedName>
        <fullName evidence="2">Glycopeptide antibiotics resistance protein</fullName>
    </submittedName>
</protein>
<evidence type="ECO:0000256" key="1">
    <source>
        <dbReference type="SAM" id="Phobius"/>
    </source>
</evidence>
<keyword evidence="1" id="KW-0812">Transmembrane</keyword>
<keyword evidence="3" id="KW-1185">Reference proteome</keyword>